<dbReference type="EMBL" id="UINC01048777">
    <property type="protein sequence ID" value="SVB59740.1"/>
    <property type="molecule type" value="Genomic_DNA"/>
</dbReference>
<accession>A0A382F9W5</accession>
<name>A0A382F9W5_9ZZZZ</name>
<protein>
    <submittedName>
        <fullName evidence="1">Uncharacterized protein</fullName>
    </submittedName>
</protein>
<reference evidence="1" key="1">
    <citation type="submission" date="2018-05" db="EMBL/GenBank/DDBJ databases">
        <authorList>
            <person name="Lanie J.A."/>
            <person name="Ng W.-L."/>
            <person name="Kazmierczak K.M."/>
            <person name="Andrzejewski T.M."/>
            <person name="Davidsen T.M."/>
            <person name="Wayne K.J."/>
            <person name="Tettelin H."/>
            <person name="Glass J.I."/>
            <person name="Rusch D."/>
            <person name="Podicherti R."/>
            <person name="Tsui H.-C.T."/>
            <person name="Winkler M.E."/>
        </authorList>
    </citation>
    <scope>NUCLEOTIDE SEQUENCE</scope>
</reference>
<evidence type="ECO:0000313" key="1">
    <source>
        <dbReference type="EMBL" id="SVB59740.1"/>
    </source>
</evidence>
<dbReference type="AlphaFoldDB" id="A0A382F9W5"/>
<organism evidence="1">
    <name type="scientific">marine metagenome</name>
    <dbReference type="NCBI Taxonomy" id="408172"/>
    <lineage>
        <taxon>unclassified sequences</taxon>
        <taxon>metagenomes</taxon>
        <taxon>ecological metagenomes</taxon>
    </lineage>
</organism>
<proteinExistence type="predicted"/>
<sequence length="97" mass="11388">MEEEEEDWEWLDSLESRIPLMTYKTITADSEVELLQHVVTYLQSLDLMSKPEKPRSPLINFDLSNSPEFKGMKLGPTGDSKWKARLFFDGYIDMKNR</sequence>
<gene>
    <name evidence="1" type="ORF">METZ01_LOCUS212594</name>
</gene>